<protein>
    <submittedName>
        <fullName evidence="1">Uncharacterized protein</fullName>
    </submittedName>
</protein>
<dbReference type="OrthoDB" id="875162at2"/>
<dbReference type="RefSeq" id="WP_086597456.1">
    <property type="nucleotide sequence ID" value="NZ_MTSE01000056.1"/>
</dbReference>
<evidence type="ECO:0000313" key="1">
    <source>
        <dbReference type="EMBL" id="OUJ68036.1"/>
    </source>
</evidence>
<reference evidence="1 2" key="1">
    <citation type="submission" date="2017-01" db="EMBL/GenBank/DDBJ databases">
        <title>A new Hymenobacter.</title>
        <authorList>
            <person name="Liang Y."/>
            <person name="Feng F."/>
        </authorList>
    </citation>
    <scope>NUCLEOTIDE SEQUENCE [LARGE SCALE GENOMIC DNA]</scope>
    <source>
        <strain evidence="1">MIMBbqt21</strain>
    </source>
</reference>
<proteinExistence type="predicted"/>
<sequence length="284" mass="33031">MRYQILTKIESNDNLATLLNAFQRELGLLEQVVLPRDSMGEFNRLLQLAGSNTPDEEAQQLFNYTLPRFYHLQVLNNSLTDLHKNIGWAIKDLQKFFAQYSGDLQRYAIEKRIETIDEFGSEDETDWEEDGIDEEGQKWKVAYKDDPESLQHYTLHNDLQQYFPGSDTRGEKIGTSTPEDFAYFSEHVRQATQLNPFKLLRQFTGAELPVYHENETGEMVAQTLADEIEDELNEDLKNQSMVHFFQQVLVRAQTAAKAFEQATTAEDYQQLLTQLETIRDVRFL</sequence>
<dbReference type="EMBL" id="MTSE01000056">
    <property type="protein sequence ID" value="OUJ68036.1"/>
    <property type="molecule type" value="Genomic_DNA"/>
</dbReference>
<organism evidence="1 2">
    <name type="scientific">Hymenobacter crusticola</name>
    <dbReference type="NCBI Taxonomy" id="1770526"/>
    <lineage>
        <taxon>Bacteria</taxon>
        <taxon>Pseudomonadati</taxon>
        <taxon>Bacteroidota</taxon>
        <taxon>Cytophagia</taxon>
        <taxon>Cytophagales</taxon>
        <taxon>Hymenobacteraceae</taxon>
        <taxon>Hymenobacter</taxon>
    </lineage>
</organism>
<gene>
    <name evidence="1" type="ORF">BXP70_28210</name>
</gene>
<dbReference type="Proteomes" id="UP000194873">
    <property type="component" value="Unassembled WGS sequence"/>
</dbReference>
<comment type="caution">
    <text evidence="1">The sequence shown here is derived from an EMBL/GenBank/DDBJ whole genome shotgun (WGS) entry which is preliminary data.</text>
</comment>
<keyword evidence="2" id="KW-1185">Reference proteome</keyword>
<name>A0A2C9ZTR6_9BACT</name>
<evidence type="ECO:0000313" key="2">
    <source>
        <dbReference type="Proteomes" id="UP000194873"/>
    </source>
</evidence>
<accession>A0A2C9ZTR6</accession>
<dbReference type="AlphaFoldDB" id="A0A2C9ZTR6"/>